<feature type="non-terminal residue" evidence="1">
    <location>
        <position position="305"/>
    </location>
</feature>
<sequence>KIIPESAQNVPEKYIKDSNLVTEIVQGLLQGFLVNSIEDNIEFINSEPSYSPPGAVELAHLLYQACKATKKSIKTKREEISSWGRYSERFEDKVIELRSKDKNLKDKTARAQIYNEMRPYLTGITDEYLRKITSKARKINKLFGYDYDPMTLKKNKDQVGVTVSKTVNTVHDRTKTEVSIRAKVNVLTKSQVSESERIECGASEIKVDTSPESRQTVPFQYQNVIDALYAPAKSQLEKKVLSETQVSPLPTLQIGTTPISISKPIHGRVSFRRKVLDQYPDIFYEFNDENIDYYGITDETLCPLC</sequence>
<keyword evidence="2" id="KW-1185">Reference proteome</keyword>
<feature type="non-terminal residue" evidence="1">
    <location>
        <position position="1"/>
    </location>
</feature>
<name>A0A9N9JTB0_9GLOM</name>
<reference evidence="1" key="1">
    <citation type="submission" date="2021-06" db="EMBL/GenBank/DDBJ databases">
        <authorList>
            <person name="Kallberg Y."/>
            <person name="Tangrot J."/>
            <person name="Rosling A."/>
        </authorList>
    </citation>
    <scope>NUCLEOTIDE SEQUENCE</scope>
    <source>
        <strain evidence="1">IN212</strain>
    </source>
</reference>
<proteinExistence type="predicted"/>
<dbReference type="Proteomes" id="UP000789396">
    <property type="component" value="Unassembled WGS sequence"/>
</dbReference>
<organism evidence="1 2">
    <name type="scientific">Racocetra fulgida</name>
    <dbReference type="NCBI Taxonomy" id="60492"/>
    <lineage>
        <taxon>Eukaryota</taxon>
        <taxon>Fungi</taxon>
        <taxon>Fungi incertae sedis</taxon>
        <taxon>Mucoromycota</taxon>
        <taxon>Glomeromycotina</taxon>
        <taxon>Glomeromycetes</taxon>
        <taxon>Diversisporales</taxon>
        <taxon>Gigasporaceae</taxon>
        <taxon>Racocetra</taxon>
    </lineage>
</organism>
<gene>
    <name evidence="1" type="ORF">RFULGI_LOCUS16943</name>
</gene>
<comment type="caution">
    <text evidence="1">The sequence shown here is derived from an EMBL/GenBank/DDBJ whole genome shotgun (WGS) entry which is preliminary data.</text>
</comment>
<evidence type="ECO:0000313" key="2">
    <source>
        <dbReference type="Proteomes" id="UP000789396"/>
    </source>
</evidence>
<dbReference type="OrthoDB" id="2386115at2759"/>
<protein>
    <submittedName>
        <fullName evidence="1">13179_t:CDS:1</fullName>
    </submittedName>
</protein>
<evidence type="ECO:0000313" key="1">
    <source>
        <dbReference type="EMBL" id="CAG8793086.1"/>
    </source>
</evidence>
<dbReference type="AlphaFoldDB" id="A0A9N9JTB0"/>
<dbReference type="EMBL" id="CAJVPZ010063269">
    <property type="protein sequence ID" value="CAG8793086.1"/>
    <property type="molecule type" value="Genomic_DNA"/>
</dbReference>
<accession>A0A9N9JTB0</accession>